<dbReference type="NCBIfam" id="TIGR00959">
    <property type="entry name" value="ffh"/>
    <property type="match status" value="1"/>
</dbReference>
<keyword evidence="5 10" id="KW-0694">RNA-binding</keyword>
<evidence type="ECO:0000313" key="12">
    <source>
        <dbReference type="EMBL" id="PPI87748.1"/>
    </source>
</evidence>
<sequence>MFDNLTDRLSKTLKNISGKGRLTEENIRQTLHEVRIALLEADVSLPVVRSFTKAVEEKAIGQEVNKRMTPGQEFIKIVRNELIIAMGEKNNNINLSVAPPAIILLVGLQGTGKTTSVAKIANFLHEKFKKKVLTVSTDIYRAAAIKQLETLSSQINVDFYPSNFNQKPIDIVQNALKEAKIKCYDVLLIDTAGRLHINDYMMDEIQQIHKLINPIETLFVVDAMMGQDIANAAKIFDKKLSLTGIILTKADSDARGGSALSVRHITGKPIKFMGVGEKIEALEQFYPERIVSRILGMGDILSLIEDIENKLDVEQVENLTKKMKKGDKFDLSDFFQQLKQIRKIGNISDLVKKIPGLGKLSNNIKPEINDKILINMEAIINSMTIKERENPEIIKGSRKRRIANGAGVKVQDVNRLMKQFTDMQNIVKKMKKSSIHKISKYIKNMVPQNFYKN</sequence>
<dbReference type="HAMAP" id="MF_00306">
    <property type="entry name" value="SRP54"/>
    <property type="match status" value="1"/>
</dbReference>
<dbReference type="CDD" id="cd18539">
    <property type="entry name" value="SRP_G"/>
    <property type="match status" value="1"/>
</dbReference>
<accession>A0A2P5SZI0</accession>
<dbReference type="SUPFAM" id="SSF52540">
    <property type="entry name" value="P-loop containing nucleoside triphosphate hydrolases"/>
    <property type="match status" value="1"/>
</dbReference>
<comment type="domain">
    <text evidence="10">Composed of three domains: the N-terminal N domain, which is responsible for interactions with the ribosome, the central G domain, which binds GTP, and the C-terminal M domain, which binds the RNA and the signal sequence of the RNC.</text>
</comment>
<dbReference type="InterPro" id="IPR013822">
    <property type="entry name" value="Signal_recog_particl_SRP54_hlx"/>
</dbReference>
<dbReference type="FunFam" id="3.40.50.300:FF:000022">
    <property type="entry name" value="Signal recognition particle 54 kDa subunit"/>
    <property type="match status" value="1"/>
</dbReference>
<dbReference type="GO" id="GO:0005525">
    <property type="term" value="F:GTP binding"/>
    <property type="evidence" value="ECO:0007669"/>
    <property type="project" value="UniProtKB-UniRule"/>
</dbReference>
<dbReference type="SUPFAM" id="SSF47364">
    <property type="entry name" value="Domain of the SRP/SRP receptor G-proteins"/>
    <property type="match status" value="1"/>
</dbReference>
<evidence type="ECO:0000256" key="6">
    <source>
        <dbReference type="ARBA" id="ARBA00023134"/>
    </source>
</evidence>
<keyword evidence="6 10" id="KW-0342">GTP-binding</keyword>
<evidence type="ECO:0000256" key="4">
    <source>
        <dbReference type="ARBA" id="ARBA00022801"/>
    </source>
</evidence>
<dbReference type="SUPFAM" id="SSF47446">
    <property type="entry name" value="Signal peptide-binding domain"/>
    <property type="match status" value="1"/>
</dbReference>
<evidence type="ECO:0000256" key="5">
    <source>
        <dbReference type="ARBA" id="ARBA00022884"/>
    </source>
</evidence>
<dbReference type="OrthoDB" id="9804720at2"/>
<organism evidence="12 13">
    <name type="scientific">Candidatus Pantoea edessiphila</name>
    <dbReference type="NCBI Taxonomy" id="2044610"/>
    <lineage>
        <taxon>Bacteria</taxon>
        <taxon>Pseudomonadati</taxon>
        <taxon>Pseudomonadota</taxon>
        <taxon>Gammaproteobacteria</taxon>
        <taxon>Enterobacterales</taxon>
        <taxon>Erwiniaceae</taxon>
        <taxon>Pantoea</taxon>
    </lineage>
</organism>
<comment type="subunit">
    <text evidence="10">Part of the signal recognition particle protein translocation system, which is composed of SRP and FtsY. SRP is a ribonucleoprotein composed of Ffh and a 4.5S RNA molecule.</text>
</comment>
<gene>
    <name evidence="10" type="primary">ffh</name>
    <name evidence="12" type="ORF">CRV12_02800</name>
</gene>
<dbReference type="AlphaFoldDB" id="A0A2P5SZI0"/>
<dbReference type="InterPro" id="IPR004125">
    <property type="entry name" value="Signal_recog_particle_SRP54_M"/>
</dbReference>
<dbReference type="Proteomes" id="UP000296153">
    <property type="component" value="Unassembled WGS sequence"/>
</dbReference>
<evidence type="ECO:0000256" key="8">
    <source>
        <dbReference type="ARBA" id="ARBA00023274"/>
    </source>
</evidence>
<dbReference type="InterPro" id="IPR000897">
    <property type="entry name" value="SRP54_GTPase_dom"/>
</dbReference>
<feature type="binding site" evidence="10">
    <location>
        <begin position="190"/>
        <end position="194"/>
    </location>
    <ligand>
        <name>GTP</name>
        <dbReference type="ChEBI" id="CHEBI:37565"/>
    </ligand>
</feature>
<dbReference type="InterPro" id="IPR003593">
    <property type="entry name" value="AAA+_ATPase"/>
</dbReference>
<dbReference type="PANTHER" id="PTHR11564">
    <property type="entry name" value="SIGNAL RECOGNITION PARTICLE 54K PROTEIN SRP54"/>
    <property type="match status" value="1"/>
</dbReference>
<evidence type="ECO:0000256" key="7">
    <source>
        <dbReference type="ARBA" id="ARBA00023135"/>
    </source>
</evidence>
<name>A0A2P5SZI0_9GAMM</name>
<dbReference type="EC" id="3.6.5.4" evidence="10"/>
<evidence type="ECO:0000256" key="1">
    <source>
        <dbReference type="ARBA" id="ARBA00005450"/>
    </source>
</evidence>
<comment type="similarity">
    <text evidence="1 10">Belongs to the GTP-binding SRP family. SRP54 subfamily.</text>
</comment>
<dbReference type="EMBL" id="PDKT01000004">
    <property type="protein sequence ID" value="PPI87748.1"/>
    <property type="molecule type" value="Genomic_DNA"/>
</dbReference>
<dbReference type="GO" id="GO:0003924">
    <property type="term" value="F:GTPase activity"/>
    <property type="evidence" value="ECO:0007669"/>
    <property type="project" value="UniProtKB-UniRule"/>
</dbReference>
<comment type="catalytic activity">
    <reaction evidence="9 10">
        <text>GTP + H2O = GDP + phosphate + H(+)</text>
        <dbReference type="Rhea" id="RHEA:19669"/>
        <dbReference type="ChEBI" id="CHEBI:15377"/>
        <dbReference type="ChEBI" id="CHEBI:15378"/>
        <dbReference type="ChEBI" id="CHEBI:37565"/>
        <dbReference type="ChEBI" id="CHEBI:43474"/>
        <dbReference type="ChEBI" id="CHEBI:58189"/>
        <dbReference type="EC" id="3.6.5.4"/>
    </reaction>
</comment>
<keyword evidence="2 10" id="KW-0963">Cytoplasm</keyword>
<dbReference type="InterPro" id="IPR027417">
    <property type="entry name" value="P-loop_NTPase"/>
</dbReference>
<dbReference type="Gene3D" id="1.20.120.140">
    <property type="entry name" value="Signal recognition particle SRP54, nucleotide-binding domain"/>
    <property type="match status" value="1"/>
</dbReference>
<dbReference type="Gene3D" id="3.40.50.300">
    <property type="entry name" value="P-loop containing nucleotide triphosphate hydrolases"/>
    <property type="match status" value="1"/>
</dbReference>
<keyword evidence="7 10" id="KW-0733">Signal recognition particle</keyword>
<dbReference type="Pfam" id="PF00448">
    <property type="entry name" value="SRP54"/>
    <property type="match status" value="1"/>
</dbReference>
<dbReference type="InterPro" id="IPR004780">
    <property type="entry name" value="SRP"/>
</dbReference>
<evidence type="ECO:0000256" key="10">
    <source>
        <dbReference type="HAMAP-Rule" id="MF_00306"/>
    </source>
</evidence>
<dbReference type="Gene3D" id="1.10.260.30">
    <property type="entry name" value="Signal recognition particle, SRP54 subunit, M-domain"/>
    <property type="match status" value="1"/>
</dbReference>
<keyword evidence="4 10" id="KW-0378">Hydrolase</keyword>
<evidence type="ECO:0000256" key="3">
    <source>
        <dbReference type="ARBA" id="ARBA00022741"/>
    </source>
</evidence>
<evidence type="ECO:0000256" key="9">
    <source>
        <dbReference type="ARBA" id="ARBA00048027"/>
    </source>
</evidence>
<protein>
    <recommendedName>
        <fullName evidence="10">Signal recognition particle protein</fullName>
        <ecNumber evidence="10">3.6.5.4</ecNumber>
    </recommendedName>
    <alternativeName>
        <fullName evidence="10">Fifty-four homolog</fullName>
    </alternativeName>
</protein>
<feature type="binding site" evidence="10">
    <location>
        <begin position="248"/>
        <end position="251"/>
    </location>
    <ligand>
        <name>GTP</name>
        <dbReference type="ChEBI" id="CHEBI:37565"/>
    </ligand>
</feature>
<keyword evidence="8 10" id="KW-0687">Ribonucleoprotein</keyword>
<dbReference type="InterPro" id="IPR036225">
    <property type="entry name" value="SRP/SRP_N"/>
</dbReference>
<comment type="subcellular location">
    <subcellularLocation>
        <location evidence="10">Cytoplasm</location>
    </subcellularLocation>
    <text evidence="10">The SRP-RNC complex is targeted to the cytoplasmic membrane.</text>
</comment>
<dbReference type="GO" id="GO:0008312">
    <property type="term" value="F:7S RNA binding"/>
    <property type="evidence" value="ECO:0007669"/>
    <property type="project" value="InterPro"/>
</dbReference>
<feature type="binding site" evidence="10">
    <location>
        <begin position="107"/>
        <end position="114"/>
    </location>
    <ligand>
        <name>GTP</name>
        <dbReference type="ChEBI" id="CHEBI:37565"/>
    </ligand>
</feature>
<dbReference type="SMART" id="SM00963">
    <property type="entry name" value="SRP54_N"/>
    <property type="match status" value="1"/>
</dbReference>
<keyword evidence="3 10" id="KW-0547">Nucleotide-binding</keyword>
<dbReference type="PROSITE" id="PS00300">
    <property type="entry name" value="SRP54"/>
    <property type="match status" value="1"/>
</dbReference>
<evidence type="ECO:0000313" key="13">
    <source>
        <dbReference type="Proteomes" id="UP000296153"/>
    </source>
</evidence>
<comment type="function">
    <text evidence="10">Involved in targeting and insertion of nascent membrane proteins into the cytoplasmic membrane. Binds to the hydrophobic signal sequence of the ribosome-nascent chain (RNC) as it emerges from the ribosomes. The SRP-RNC complex is then targeted to the cytoplasmic membrane where it interacts with the SRP receptor FtsY. Interaction with FtsY leads to the transfer of the RNC complex to the Sec translocase for insertion into the membrane, the hydrolysis of GTP by both Ffh and FtsY, and the dissociation of the SRP-FtsY complex into the individual components.</text>
</comment>
<dbReference type="GO" id="GO:0006614">
    <property type="term" value="P:SRP-dependent cotranslational protein targeting to membrane"/>
    <property type="evidence" value="ECO:0007669"/>
    <property type="project" value="InterPro"/>
</dbReference>
<feature type="domain" description="SRP54-type proteins GTP-binding" evidence="11">
    <location>
        <begin position="269"/>
        <end position="282"/>
    </location>
</feature>
<dbReference type="RefSeq" id="WP_136131150.1">
    <property type="nucleotide sequence ID" value="NZ_PDKT01000004.1"/>
</dbReference>
<comment type="caution">
    <text evidence="12">The sequence shown here is derived from an EMBL/GenBank/DDBJ whole genome shotgun (WGS) entry which is preliminary data.</text>
</comment>
<dbReference type="Pfam" id="PF02881">
    <property type="entry name" value="SRP54_N"/>
    <property type="match status" value="1"/>
</dbReference>
<dbReference type="SMART" id="SM00382">
    <property type="entry name" value="AAA"/>
    <property type="match status" value="1"/>
</dbReference>
<dbReference type="SMART" id="SM00962">
    <property type="entry name" value="SRP54"/>
    <property type="match status" value="1"/>
</dbReference>
<dbReference type="InterPro" id="IPR042101">
    <property type="entry name" value="SRP54_N_sf"/>
</dbReference>
<reference evidence="12 13" key="1">
    <citation type="journal article" date="2018" name="Genome Biol. Evol.">
        <title>Cladogenesis and Genomic Streamlining in Extracellular Endosymbionts of Tropical Stink Bugs.</title>
        <authorList>
            <person name="Otero-Bravo A."/>
            <person name="Goffredi S."/>
            <person name="Sabree Z.L."/>
        </authorList>
    </citation>
    <scope>NUCLEOTIDE SEQUENCE [LARGE SCALE GENOMIC DNA]</scope>
    <source>
        <strain evidence="12 13">SoEE</strain>
    </source>
</reference>
<dbReference type="InterPro" id="IPR022941">
    <property type="entry name" value="SRP54"/>
</dbReference>
<dbReference type="InterPro" id="IPR036891">
    <property type="entry name" value="Signal_recog_part_SRP54_M_sf"/>
</dbReference>
<evidence type="ECO:0000256" key="2">
    <source>
        <dbReference type="ARBA" id="ARBA00022490"/>
    </source>
</evidence>
<dbReference type="Pfam" id="PF02978">
    <property type="entry name" value="SRP_SPB"/>
    <property type="match status" value="1"/>
</dbReference>
<dbReference type="GO" id="GO:0048500">
    <property type="term" value="C:signal recognition particle"/>
    <property type="evidence" value="ECO:0007669"/>
    <property type="project" value="UniProtKB-UniRule"/>
</dbReference>
<proteinExistence type="inferred from homology"/>
<evidence type="ECO:0000259" key="11">
    <source>
        <dbReference type="PROSITE" id="PS00300"/>
    </source>
</evidence>
<dbReference type="PANTHER" id="PTHR11564:SF5">
    <property type="entry name" value="SIGNAL RECOGNITION PARTICLE SUBUNIT SRP54"/>
    <property type="match status" value="1"/>
</dbReference>